<proteinExistence type="predicted"/>
<dbReference type="PANTHER" id="PTHR32196:SF71">
    <property type="entry name" value="AUTOINDUCER 2 IMPORT SYSTEM PERMEASE PROTEIN LSRD"/>
    <property type="match status" value="1"/>
</dbReference>
<dbReference type="GO" id="GO:0022857">
    <property type="term" value="F:transmembrane transporter activity"/>
    <property type="evidence" value="ECO:0007669"/>
    <property type="project" value="InterPro"/>
</dbReference>
<dbReference type="InterPro" id="IPR001851">
    <property type="entry name" value="ABC_transp_permease"/>
</dbReference>
<sequence>MPMTLLQKPWLWSWLAAAASFALIVGLTEGRGAGGLAYAALSFGAFAAIVGLGQMLVISLGPGNVDLSIPATMTLASTLALKAMGSEPGTVAMGLGVALLVGLATGLANFALIYLLRLPPIIATLAASLVYQSLAIWSNRGLRIRPPAALAEFATGRSLGVPNVALVALALSIALWIMLERSVWGRWLLASGQNLRAARLAGIPVEAVRAACYVTVSLFAAVAGFLLASFSGGAALNMGQEYLLMSIAVVVIGGTSVAGGASNVPGIWGASLFMFLVVSMLNSYGASAGLRMVLTGLIIIGIVIAASTRRALR</sequence>
<comment type="function">
    <text evidence="9">Part of the ABC transporter complex LsrABCD involved in autoinducer 2 (AI-2) import. Probably responsible for the translocation of the substrate across the membrane.</text>
</comment>
<dbReference type="Proteomes" id="UP000199502">
    <property type="component" value="Unassembled WGS sequence"/>
</dbReference>
<feature type="transmembrane region" description="Helical" evidence="11">
    <location>
        <begin position="35"/>
        <end position="61"/>
    </location>
</feature>
<dbReference type="STRING" id="336292.SAMN05660710_03587"/>
<dbReference type="EMBL" id="FMVT01000019">
    <property type="protein sequence ID" value="SCY94000.1"/>
    <property type="molecule type" value="Genomic_DNA"/>
</dbReference>
<dbReference type="GO" id="GO:0005886">
    <property type="term" value="C:plasma membrane"/>
    <property type="evidence" value="ECO:0007669"/>
    <property type="project" value="UniProtKB-SubCell"/>
</dbReference>
<accession>A0A1G5K1N2</accession>
<dbReference type="PANTHER" id="PTHR32196">
    <property type="entry name" value="ABC TRANSPORTER PERMEASE PROTEIN YPHD-RELATED-RELATED"/>
    <property type="match status" value="1"/>
</dbReference>
<evidence type="ECO:0000256" key="4">
    <source>
        <dbReference type="ARBA" id="ARBA00022475"/>
    </source>
</evidence>
<keyword evidence="13" id="KW-1185">Reference proteome</keyword>
<evidence type="ECO:0000256" key="8">
    <source>
        <dbReference type="ARBA" id="ARBA00023136"/>
    </source>
</evidence>
<feature type="transmembrane region" description="Helical" evidence="11">
    <location>
        <begin position="159"/>
        <end position="179"/>
    </location>
</feature>
<feature type="transmembrane region" description="Helical" evidence="11">
    <location>
        <begin position="242"/>
        <end position="261"/>
    </location>
</feature>
<organism evidence="12 13">
    <name type="scientific">Paracoccus tibetensis</name>
    <dbReference type="NCBI Taxonomy" id="336292"/>
    <lineage>
        <taxon>Bacteria</taxon>
        <taxon>Pseudomonadati</taxon>
        <taxon>Pseudomonadota</taxon>
        <taxon>Alphaproteobacteria</taxon>
        <taxon>Rhodobacterales</taxon>
        <taxon>Paracoccaceae</taxon>
        <taxon>Paracoccus</taxon>
    </lineage>
</organism>
<feature type="transmembrane region" description="Helical" evidence="11">
    <location>
        <begin position="292"/>
        <end position="312"/>
    </location>
</feature>
<feature type="transmembrane region" description="Helical" evidence="11">
    <location>
        <begin position="12"/>
        <end position="28"/>
    </location>
</feature>
<reference evidence="12 13" key="1">
    <citation type="submission" date="2016-10" db="EMBL/GenBank/DDBJ databases">
        <authorList>
            <person name="de Groot N.N."/>
        </authorList>
    </citation>
    <scope>NUCLEOTIDE SEQUENCE [LARGE SCALE GENOMIC DNA]</scope>
    <source>
        <strain evidence="12 13">CGMCC 1.8925</strain>
    </source>
</reference>
<evidence type="ECO:0000256" key="7">
    <source>
        <dbReference type="ARBA" id="ARBA00022989"/>
    </source>
</evidence>
<evidence type="ECO:0000256" key="1">
    <source>
        <dbReference type="ARBA" id="ARBA00004651"/>
    </source>
</evidence>
<evidence type="ECO:0000313" key="12">
    <source>
        <dbReference type="EMBL" id="SCY94000.1"/>
    </source>
</evidence>
<evidence type="ECO:0000313" key="13">
    <source>
        <dbReference type="Proteomes" id="UP000199502"/>
    </source>
</evidence>
<evidence type="ECO:0000256" key="2">
    <source>
        <dbReference type="ARBA" id="ARBA00011262"/>
    </source>
</evidence>
<evidence type="ECO:0000256" key="11">
    <source>
        <dbReference type="SAM" id="Phobius"/>
    </source>
</evidence>
<keyword evidence="6 11" id="KW-0812">Transmembrane</keyword>
<feature type="transmembrane region" description="Helical" evidence="11">
    <location>
        <begin position="207"/>
        <end position="230"/>
    </location>
</feature>
<evidence type="ECO:0000256" key="9">
    <source>
        <dbReference type="ARBA" id="ARBA00025439"/>
    </source>
</evidence>
<evidence type="ECO:0000256" key="3">
    <source>
        <dbReference type="ARBA" id="ARBA00022448"/>
    </source>
</evidence>
<keyword evidence="7 11" id="KW-1133">Transmembrane helix</keyword>
<gene>
    <name evidence="12" type="ORF">SAMN05660710_03587</name>
</gene>
<dbReference type="AlphaFoldDB" id="A0A1G5K1N2"/>
<keyword evidence="8 11" id="KW-0472">Membrane</keyword>
<comment type="subunit">
    <text evidence="2">The complex is composed of two ATP-binding proteins (LsrA), two transmembrane proteins (LsrC and LsrD) and a solute-binding protein (LsrB).</text>
</comment>
<evidence type="ECO:0000256" key="6">
    <source>
        <dbReference type="ARBA" id="ARBA00022692"/>
    </source>
</evidence>
<protein>
    <recommendedName>
        <fullName evidence="10">Autoinducer 2 import system permease protein LsrD</fullName>
    </recommendedName>
</protein>
<feature type="transmembrane region" description="Helical" evidence="11">
    <location>
        <begin position="91"/>
        <end position="115"/>
    </location>
</feature>
<evidence type="ECO:0000256" key="10">
    <source>
        <dbReference type="ARBA" id="ARBA00039381"/>
    </source>
</evidence>
<keyword evidence="3" id="KW-0813">Transport</keyword>
<dbReference type="CDD" id="cd06579">
    <property type="entry name" value="TM_PBP1_transp_AraH_like"/>
    <property type="match status" value="1"/>
</dbReference>
<comment type="subcellular location">
    <subcellularLocation>
        <location evidence="1">Cell membrane</location>
        <topology evidence="1">Multi-pass membrane protein</topology>
    </subcellularLocation>
</comment>
<name>A0A1G5K1N2_9RHOB</name>
<keyword evidence="5" id="KW-0997">Cell inner membrane</keyword>
<dbReference type="Pfam" id="PF02653">
    <property type="entry name" value="BPD_transp_2"/>
    <property type="match status" value="1"/>
</dbReference>
<keyword evidence="4" id="KW-1003">Cell membrane</keyword>
<evidence type="ECO:0000256" key="5">
    <source>
        <dbReference type="ARBA" id="ARBA00022519"/>
    </source>
</evidence>